<protein>
    <submittedName>
        <fullName evidence="2">Uncharacterized protein</fullName>
    </submittedName>
</protein>
<feature type="coiled-coil region" evidence="1">
    <location>
        <begin position="17"/>
        <end position="44"/>
    </location>
</feature>
<evidence type="ECO:0000256" key="1">
    <source>
        <dbReference type="SAM" id="Coils"/>
    </source>
</evidence>
<accession>A0A5P8PR78</accession>
<gene>
    <name evidence="2" type="ORF">VOWphi5012_014</name>
</gene>
<reference evidence="2 3" key="1">
    <citation type="submission" date="2019-10" db="EMBL/GenBank/DDBJ databases">
        <authorList>
            <person name="Lin L.C."/>
        </authorList>
    </citation>
    <scope>NUCLEOTIDE SEQUENCE [LARGE SCALE GENOMIC DNA]</scope>
</reference>
<keyword evidence="1" id="KW-0175">Coiled coil</keyword>
<keyword evidence="3" id="KW-1185">Reference proteome</keyword>
<dbReference type="EMBL" id="MN584918">
    <property type="protein sequence ID" value="QFR59797.1"/>
    <property type="molecule type" value="Genomic_DNA"/>
</dbReference>
<evidence type="ECO:0000313" key="3">
    <source>
        <dbReference type="Proteomes" id="UP000325783"/>
    </source>
</evidence>
<evidence type="ECO:0000313" key="2">
    <source>
        <dbReference type="EMBL" id="QFR59797.1"/>
    </source>
</evidence>
<proteinExistence type="predicted"/>
<dbReference type="Proteomes" id="UP000325783">
    <property type="component" value="Segment"/>
</dbReference>
<name>A0A5P8PR78_9CAUD</name>
<organism evidence="2 3">
    <name type="scientific">Vibrio phage phi50-12</name>
    <dbReference type="NCBI Taxonomy" id="2654972"/>
    <lineage>
        <taxon>Viruses</taxon>
        <taxon>Duplodnaviria</taxon>
        <taxon>Heunggongvirae</taxon>
        <taxon>Uroviricota</taxon>
        <taxon>Caudoviricetes</taxon>
        <taxon>Schitoviridae</taxon>
        <taxon>Penintadodekavirus</taxon>
        <taxon>Penintadodekavirus 5012</taxon>
    </lineage>
</organism>
<sequence length="215" mass="24856">MMMTLLRESLYLHHTRIITMTMTKAELEQKVSELSEEEVQQQVQDYKAKLDAENVSYHHNSGLVSLVMKWQEHDAKAKGGSKNESRAAKMQRKRKEALRLVRVRITNHNPANKNKQGEIFVVANSLIGEVRSFVPYNCEAANEYHLPEIILKTLKNRKYRSFQTVTNKATGHKTVRPIEANEFSFEELAPLTQEQLDKLKRRQAIARGTLPEEEI</sequence>